<comment type="caution">
    <text evidence="1">The sequence shown here is derived from an EMBL/GenBank/DDBJ whole genome shotgun (WGS) entry which is preliminary data.</text>
</comment>
<accession>A0A2S9Y3J3</accession>
<evidence type="ECO:0000313" key="1">
    <source>
        <dbReference type="EMBL" id="PRP99666.1"/>
    </source>
</evidence>
<dbReference type="Gene3D" id="3.40.50.410">
    <property type="entry name" value="von Willebrand factor, type A domain"/>
    <property type="match status" value="1"/>
</dbReference>
<evidence type="ECO:0000313" key="2">
    <source>
        <dbReference type="Proteomes" id="UP000238823"/>
    </source>
</evidence>
<dbReference type="SUPFAM" id="SSF53300">
    <property type="entry name" value="vWA-like"/>
    <property type="match status" value="1"/>
</dbReference>
<dbReference type="InterPro" id="IPR036465">
    <property type="entry name" value="vWFA_dom_sf"/>
</dbReference>
<dbReference type="EMBL" id="PVNL01000120">
    <property type="protein sequence ID" value="PRP99666.1"/>
    <property type="molecule type" value="Genomic_DNA"/>
</dbReference>
<dbReference type="Proteomes" id="UP000238823">
    <property type="component" value="Unassembled WGS sequence"/>
</dbReference>
<evidence type="ECO:0008006" key="3">
    <source>
        <dbReference type="Google" id="ProtNLM"/>
    </source>
</evidence>
<proteinExistence type="predicted"/>
<dbReference type="NCBIfam" id="NF041940">
    <property type="entry name" value="choice_anch_X"/>
    <property type="match status" value="1"/>
</dbReference>
<name>A0A2S9Y3J3_9BACT</name>
<protein>
    <recommendedName>
        <fullName evidence="3">VWFA domain-containing protein</fullName>
    </recommendedName>
</protein>
<gene>
    <name evidence="1" type="ORF">ENSA7_63060</name>
</gene>
<reference evidence="1 2" key="1">
    <citation type="submission" date="2018-03" db="EMBL/GenBank/DDBJ databases">
        <title>Draft Genome Sequences of the Obligatory Marine Myxobacteria Enhygromyxa salina SWB007.</title>
        <authorList>
            <person name="Poehlein A."/>
            <person name="Moghaddam J.A."/>
            <person name="Harms H."/>
            <person name="Alanjari M."/>
            <person name="Koenig G.M."/>
            <person name="Daniel R."/>
            <person name="Schaeberle T.F."/>
        </authorList>
    </citation>
    <scope>NUCLEOTIDE SEQUENCE [LARGE SCALE GENOMIC DNA]</scope>
    <source>
        <strain evidence="1 2">SWB007</strain>
    </source>
</reference>
<dbReference type="AlphaFoldDB" id="A0A2S9Y3J3"/>
<sequence>MGSLPGIAFAGKKKLIDHGDGTWSIAVRANFPPEDLGALEVTSDDADNYCDFFREGSRILWQVTNGQHYFDSVTFGYGASESDVFLSHGQGKSHASPHAIRMNFHLPKPAGTETIGKTLAHEWGHYFYGLPDEYATSSDLGLCADSRYATSSETCTGFPSSSCSSGARCIRHKACVNKGADITQAGTYDGWIIGTGSPSQDVISNLGVVSADQCAAAGGDNMAHSVCILYDPTGVHSNPFGGPEFWPNWGAACLEHVHCDTEPALGDGICTAKLNAVWERPVCVGESTCIMADGAKRRWCDANTHIHLDPKTGASLSQHWGVLGTVLNHYPTPWSSAEDFNCWDQAKLEWGSLQFNGQYDDDIGLPPNEDNPDFCTWNVPDYTDTENLADWSIVMIDASGSMGQDANGNPGWTYGVDGAEYFNQVAVGKQTSAGLYAWGDDLWVVKSATEINGAWVPNQDLALGTPVDLAPDDVAVYRPEIDTYVNAKHHTNLCAVLEGAKAAFTHAKAPAGDREVVLLTDAKFTRVDPKHDPNGPAGCRGVETWIVNKPEIAAQICAEAGMRVNVITTGASPRIGLASWLAESCSGWHYYAGDEQAAGGSLPHAAKVYEAVAKAVVAGDVIALHERAPLVATTTTEARTFVVPAGARALDVAWLGSPLVVTGEGTDHAFNSLGFEIESPTSILYSHPIGDSSELEALYRRMEVDSPEPGLWTMRLDTSQLSPTTRAKLDVGWVASVVESGYSPFAWVDRPVWEIGDDVTISTNVIKAGVAVGGMQVASRLSAAGHSWWIPMFDDGDHGDGLADDGVYAAVYTPMIEGPYAVKVDYEIVAGVSHTIPGDAIFGAGPGPQILSDAATLVAHASFAVQDGPTGLVRADLPTLRAGDTHQDLTATIEGIFVPNPGVIVSLGEGVAVRELEVTCLSCDDDAEELDPAALVYRLRFDADVTTDAPLTKRDLLVEIGTADYRDEGATKVVPGDRPVSNNSGSVPLGYGLERSSLTARVAAVGPRALQLFMRLAQGIVADS</sequence>
<organism evidence="1 2">
    <name type="scientific">Enhygromyxa salina</name>
    <dbReference type="NCBI Taxonomy" id="215803"/>
    <lineage>
        <taxon>Bacteria</taxon>
        <taxon>Pseudomonadati</taxon>
        <taxon>Myxococcota</taxon>
        <taxon>Polyangia</taxon>
        <taxon>Nannocystales</taxon>
        <taxon>Nannocystaceae</taxon>
        <taxon>Enhygromyxa</taxon>
    </lineage>
</organism>